<dbReference type="AlphaFoldDB" id="A0A0B5F2I7"/>
<accession>A0A0B5F2I7</accession>
<feature type="transmembrane region" description="Helical" evidence="2">
    <location>
        <begin position="166"/>
        <end position="185"/>
    </location>
</feature>
<dbReference type="KEGG" id="sals:SLNWT_4735"/>
<proteinExistence type="predicted"/>
<feature type="region of interest" description="Disordered" evidence="1">
    <location>
        <begin position="192"/>
        <end position="221"/>
    </location>
</feature>
<reference evidence="3 4" key="1">
    <citation type="submission" date="2015-01" db="EMBL/GenBank/DDBJ databases">
        <title>Enhanced salinomycin production by adjusting the supply of polyketide extender units in Streptomyce albus DSM 41398.</title>
        <authorList>
            <person name="Lu C."/>
        </authorList>
    </citation>
    <scope>NUCLEOTIDE SEQUENCE [LARGE SCALE GENOMIC DNA]</scope>
    <source>
        <strain evidence="4">ATCC 21838 / DSM 41398 / FERM P-419 / JCM 4703 / NBRC 107858</strain>
    </source>
</reference>
<dbReference type="Proteomes" id="UP000031523">
    <property type="component" value="Chromosome"/>
</dbReference>
<keyword evidence="2" id="KW-0472">Membrane</keyword>
<organism evidence="3 4">
    <name type="scientific">Streptomyces albus (strain ATCC 21838 / DSM 41398 / FERM P-419 / JCM 4703 / NBRC 107858)</name>
    <dbReference type="NCBI Taxonomy" id="1081613"/>
    <lineage>
        <taxon>Bacteria</taxon>
        <taxon>Bacillati</taxon>
        <taxon>Actinomycetota</taxon>
        <taxon>Actinomycetes</taxon>
        <taxon>Kitasatosporales</taxon>
        <taxon>Streptomycetaceae</taxon>
        <taxon>Streptomyces</taxon>
    </lineage>
</organism>
<sequence length="284" mass="30135">MPDRSPSRPTLRTLSPATVPAAAAGHGPAVLLRERRPSPPSEQGGGSGAPEGRGETPAEDNPFAPPPEGTPDQPWQPRRPTGQDGGDHEGQGHGNGNQPWGQWSDRQPGRSQDGFGERPGRGGGPEGPGAQNRWDPTDPNQRRARYALLSGMWGFFFALFDWPFRSWFFGGVALLLASLAMFWAISALRARPTAPESNPPAGTDRTAPPAPATTPGGRKQQRTAAVTGLVTSSLALTLLASAFAARVAYADFYTCTADALTLTAEQNCDRLLPEDLRPALGNQD</sequence>
<feature type="compositionally biased region" description="Low complexity" evidence="1">
    <location>
        <begin position="16"/>
        <end position="30"/>
    </location>
</feature>
<keyword evidence="2" id="KW-1133">Transmembrane helix</keyword>
<keyword evidence="4" id="KW-1185">Reference proteome</keyword>
<feature type="compositionally biased region" description="Low complexity" evidence="1">
    <location>
        <begin position="199"/>
        <end position="218"/>
    </location>
</feature>
<feature type="transmembrane region" description="Helical" evidence="2">
    <location>
        <begin position="224"/>
        <end position="245"/>
    </location>
</feature>
<evidence type="ECO:0000256" key="2">
    <source>
        <dbReference type="SAM" id="Phobius"/>
    </source>
</evidence>
<name>A0A0B5F2I7_STRA4</name>
<dbReference type="EMBL" id="CP010519">
    <property type="protein sequence ID" value="AJE85111.1"/>
    <property type="molecule type" value="Genomic_DNA"/>
</dbReference>
<evidence type="ECO:0000256" key="1">
    <source>
        <dbReference type="SAM" id="MobiDB-lite"/>
    </source>
</evidence>
<protein>
    <submittedName>
        <fullName evidence="3">Integral membrane protein</fullName>
    </submittedName>
</protein>
<keyword evidence="2" id="KW-0812">Transmembrane</keyword>
<feature type="region of interest" description="Disordered" evidence="1">
    <location>
        <begin position="1"/>
        <end position="139"/>
    </location>
</feature>
<gene>
    <name evidence="3" type="ORF">SLNWT_4735</name>
</gene>
<evidence type="ECO:0000313" key="3">
    <source>
        <dbReference type="EMBL" id="AJE85111.1"/>
    </source>
</evidence>
<evidence type="ECO:0000313" key="4">
    <source>
        <dbReference type="Proteomes" id="UP000031523"/>
    </source>
</evidence>